<comment type="caution">
    <text evidence="1">The sequence shown here is derived from an EMBL/GenBank/DDBJ whole genome shotgun (WGS) entry which is preliminary data.</text>
</comment>
<keyword evidence="2" id="KW-1185">Reference proteome</keyword>
<dbReference type="AlphaFoldDB" id="A0A1Y2CUH1"/>
<dbReference type="EMBL" id="MCGO01000006">
    <property type="protein sequence ID" value="ORY50710.1"/>
    <property type="molecule type" value="Genomic_DNA"/>
</dbReference>
<dbReference type="Proteomes" id="UP000193642">
    <property type="component" value="Unassembled WGS sequence"/>
</dbReference>
<evidence type="ECO:0000313" key="2">
    <source>
        <dbReference type="Proteomes" id="UP000193642"/>
    </source>
</evidence>
<protein>
    <submittedName>
        <fullName evidence="1">Uncharacterized protein</fullName>
    </submittedName>
</protein>
<accession>A0A1Y2CUH1</accession>
<sequence>MYLNINIKHYISYDLSSTNTSTSRAATQTYYYGYGRPASRTVERPPPPGYCAALAWVGSLNNAPKPLYADAGDRIGRDSTGTTTSTCYYGYGRPASRTVERPPPPGYCAALAWVGSLNHAPKPLYADAGDRIGRDSVVLGTVQATTSGSQQLQ</sequence>
<name>A0A1Y2CUH1_9FUNG</name>
<reference evidence="1 2" key="1">
    <citation type="submission" date="2016-07" db="EMBL/GenBank/DDBJ databases">
        <title>Pervasive Adenine N6-methylation of Active Genes in Fungi.</title>
        <authorList>
            <consortium name="DOE Joint Genome Institute"/>
            <person name="Mondo S.J."/>
            <person name="Dannebaum R.O."/>
            <person name="Kuo R.C."/>
            <person name="Labutti K."/>
            <person name="Haridas S."/>
            <person name="Kuo A."/>
            <person name="Salamov A."/>
            <person name="Ahrendt S.R."/>
            <person name="Lipzen A."/>
            <person name="Sullivan W."/>
            <person name="Andreopoulos W.B."/>
            <person name="Clum A."/>
            <person name="Lindquist E."/>
            <person name="Daum C."/>
            <person name="Ramamoorthy G.K."/>
            <person name="Gryganskyi A."/>
            <person name="Culley D."/>
            <person name="Magnuson J.K."/>
            <person name="James T.Y."/>
            <person name="O'Malley M.A."/>
            <person name="Stajich J.E."/>
            <person name="Spatafora J.W."/>
            <person name="Visel A."/>
            <person name="Grigoriev I.V."/>
        </authorList>
    </citation>
    <scope>NUCLEOTIDE SEQUENCE [LARGE SCALE GENOMIC DNA]</scope>
    <source>
        <strain evidence="1 2">JEL800</strain>
    </source>
</reference>
<evidence type="ECO:0000313" key="1">
    <source>
        <dbReference type="EMBL" id="ORY50710.1"/>
    </source>
</evidence>
<proteinExistence type="predicted"/>
<organism evidence="1 2">
    <name type="scientific">Rhizoclosmatium globosum</name>
    <dbReference type="NCBI Taxonomy" id="329046"/>
    <lineage>
        <taxon>Eukaryota</taxon>
        <taxon>Fungi</taxon>
        <taxon>Fungi incertae sedis</taxon>
        <taxon>Chytridiomycota</taxon>
        <taxon>Chytridiomycota incertae sedis</taxon>
        <taxon>Chytridiomycetes</taxon>
        <taxon>Chytridiales</taxon>
        <taxon>Chytriomycetaceae</taxon>
        <taxon>Rhizoclosmatium</taxon>
    </lineage>
</organism>
<gene>
    <name evidence="1" type="ORF">BCR33DRAFT_762349</name>
</gene>